<dbReference type="InterPro" id="IPR013784">
    <property type="entry name" value="Carb-bd-like_fold"/>
</dbReference>
<dbReference type="SMART" id="SM01065">
    <property type="entry name" value="CBM_2"/>
    <property type="match status" value="1"/>
</dbReference>
<dbReference type="PANTHER" id="PTHR15048:SF0">
    <property type="entry name" value="STARCH-BINDING DOMAIN-CONTAINING PROTEIN 1"/>
    <property type="match status" value="1"/>
</dbReference>
<keyword evidence="3" id="KW-1185">Reference proteome</keyword>
<proteinExistence type="predicted"/>
<dbReference type="PROSITE" id="PS51166">
    <property type="entry name" value="CBM20"/>
    <property type="match status" value="1"/>
</dbReference>
<evidence type="ECO:0000313" key="2">
    <source>
        <dbReference type="EMBL" id="CAK9100115.1"/>
    </source>
</evidence>
<reference evidence="2 3" key="1">
    <citation type="submission" date="2024-02" db="EMBL/GenBank/DDBJ databases">
        <authorList>
            <person name="Chen Y."/>
            <person name="Shah S."/>
            <person name="Dougan E. K."/>
            <person name="Thang M."/>
            <person name="Chan C."/>
        </authorList>
    </citation>
    <scope>NUCLEOTIDE SEQUENCE [LARGE SCALE GENOMIC DNA]</scope>
</reference>
<comment type="caution">
    <text evidence="2">The sequence shown here is derived from an EMBL/GenBank/DDBJ whole genome shotgun (WGS) entry which is preliminary data.</text>
</comment>
<dbReference type="InterPro" id="IPR002044">
    <property type="entry name" value="CBM20"/>
</dbReference>
<dbReference type="Pfam" id="PF00686">
    <property type="entry name" value="CBM_20"/>
    <property type="match status" value="1"/>
</dbReference>
<dbReference type="SUPFAM" id="SSF49452">
    <property type="entry name" value="Starch-binding domain-like"/>
    <property type="match status" value="1"/>
</dbReference>
<protein>
    <recommendedName>
        <fullName evidence="1">CBM20 domain-containing protein</fullName>
    </recommendedName>
</protein>
<dbReference type="CDD" id="cd05467">
    <property type="entry name" value="CBM20"/>
    <property type="match status" value="1"/>
</dbReference>
<feature type="domain" description="CBM20" evidence="1">
    <location>
        <begin position="2"/>
        <end position="108"/>
    </location>
</feature>
<dbReference type="Gene3D" id="2.60.40.10">
    <property type="entry name" value="Immunoglobulins"/>
    <property type="match status" value="1"/>
</dbReference>
<dbReference type="PANTHER" id="PTHR15048">
    <property type="entry name" value="STARCH-BINDING DOMAIN-CONTAINING PROTEIN 1"/>
    <property type="match status" value="1"/>
</dbReference>
<sequence length="115" mass="12703">MADKPAGSSVTFNVRAETSFGDRLLLVGSDDALGRWNLDESVELTTTEKDYPLWMSKSIEVLEPTEYKYVRMRGDGEAVWEFDGGNRCISPADLSTASVVVDDGFFGELIGEHFS</sequence>
<dbReference type="InterPro" id="IPR013783">
    <property type="entry name" value="Ig-like_fold"/>
</dbReference>
<accession>A0ABP0RJ12</accession>
<dbReference type="Proteomes" id="UP001642484">
    <property type="component" value="Unassembled WGS sequence"/>
</dbReference>
<evidence type="ECO:0000259" key="1">
    <source>
        <dbReference type="PROSITE" id="PS51166"/>
    </source>
</evidence>
<dbReference type="EMBL" id="CAXAMN010026028">
    <property type="protein sequence ID" value="CAK9100115.1"/>
    <property type="molecule type" value="Genomic_DNA"/>
</dbReference>
<organism evidence="2 3">
    <name type="scientific">Durusdinium trenchii</name>
    <dbReference type="NCBI Taxonomy" id="1381693"/>
    <lineage>
        <taxon>Eukaryota</taxon>
        <taxon>Sar</taxon>
        <taxon>Alveolata</taxon>
        <taxon>Dinophyceae</taxon>
        <taxon>Suessiales</taxon>
        <taxon>Symbiodiniaceae</taxon>
        <taxon>Durusdinium</taxon>
    </lineage>
</organism>
<gene>
    <name evidence="2" type="ORF">CCMP2556_LOCUS47345</name>
</gene>
<name>A0ABP0RJ12_9DINO</name>
<evidence type="ECO:0000313" key="3">
    <source>
        <dbReference type="Proteomes" id="UP001642484"/>
    </source>
</evidence>